<keyword evidence="2" id="KW-1185">Reference proteome</keyword>
<reference evidence="1 2" key="1">
    <citation type="journal article" date="2022" name="Plant J.">
        <title>Chromosome-level genome of Camellia lanceoleosa provides a valuable resource for understanding genome evolution and self-incompatibility.</title>
        <authorList>
            <person name="Gong W."/>
            <person name="Xiao S."/>
            <person name="Wang L."/>
            <person name="Liao Z."/>
            <person name="Chang Y."/>
            <person name="Mo W."/>
            <person name="Hu G."/>
            <person name="Li W."/>
            <person name="Zhao G."/>
            <person name="Zhu H."/>
            <person name="Hu X."/>
            <person name="Ji K."/>
            <person name="Xiang X."/>
            <person name="Song Q."/>
            <person name="Yuan D."/>
            <person name="Jin S."/>
            <person name="Zhang L."/>
        </authorList>
    </citation>
    <scope>NUCLEOTIDE SEQUENCE [LARGE SCALE GENOMIC DNA]</scope>
    <source>
        <strain evidence="1">SQ_2022a</strain>
    </source>
</reference>
<name>A0ACC0IFS9_9ERIC</name>
<evidence type="ECO:0000313" key="2">
    <source>
        <dbReference type="Proteomes" id="UP001060215"/>
    </source>
</evidence>
<organism evidence="1 2">
    <name type="scientific">Camellia lanceoleosa</name>
    <dbReference type="NCBI Taxonomy" id="1840588"/>
    <lineage>
        <taxon>Eukaryota</taxon>
        <taxon>Viridiplantae</taxon>
        <taxon>Streptophyta</taxon>
        <taxon>Embryophyta</taxon>
        <taxon>Tracheophyta</taxon>
        <taxon>Spermatophyta</taxon>
        <taxon>Magnoliopsida</taxon>
        <taxon>eudicotyledons</taxon>
        <taxon>Gunneridae</taxon>
        <taxon>Pentapetalae</taxon>
        <taxon>asterids</taxon>
        <taxon>Ericales</taxon>
        <taxon>Theaceae</taxon>
        <taxon>Camellia</taxon>
    </lineage>
</organism>
<sequence length="70" mass="7205">MSGVSLTIGISRSYGYISLALSCSVFFLCKNLMSTPRAMSASSLFMSSSAISAGVTSTSATSFSISANME</sequence>
<evidence type="ECO:0000313" key="1">
    <source>
        <dbReference type="EMBL" id="KAI8023667.1"/>
    </source>
</evidence>
<accession>A0ACC0IFS9</accession>
<dbReference type="Proteomes" id="UP001060215">
    <property type="component" value="Chromosome 6"/>
</dbReference>
<protein>
    <submittedName>
        <fullName evidence="1">Uncharacterized protein</fullName>
    </submittedName>
</protein>
<proteinExistence type="predicted"/>
<comment type="caution">
    <text evidence="1">The sequence shown here is derived from an EMBL/GenBank/DDBJ whole genome shotgun (WGS) entry which is preliminary data.</text>
</comment>
<gene>
    <name evidence="1" type="ORF">LOK49_LG03G00123</name>
</gene>
<dbReference type="EMBL" id="CM045763">
    <property type="protein sequence ID" value="KAI8023667.1"/>
    <property type="molecule type" value="Genomic_DNA"/>
</dbReference>